<reference evidence="4 5" key="1">
    <citation type="submission" date="2024-06" db="EMBL/GenBank/DDBJ databases">
        <authorList>
            <person name="Kim D.-U."/>
        </authorList>
    </citation>
    <scope>NUCLEOTIDE SEQUENCE [LARGE SCALE GENOMIC DNA]</scope>
    <source>
        <strain evidence="4 5">KACC15460</strain>
    </source>
</reference>
<dbReference type="PANTHER" id="PTHR43877">
    <property type="entry name" value="AMINOALKYLPHOSPHONATE N-ACETYLTRANSFERASE-RELATED-RELATED"/>
    <property type="match status" value="1"/>
</dbReference>
<organism evidence="4 5">
    <name type="scientific">Mesorhizobium shangrilense</name>
    <dbReference type="NCBI Taxonomy" id="460060"/>
    <lineage>
        <taxon>Bacteria</taxon>
        <taxon>Pseudomonadati</taxon>
        <taxon>Pseudomonadota</taxon>
        <taxon>Alphaproteobacteria</taxon>
        <taxon>Hyphomicrobiales</taxon>
        <taxon>Phyllobacteriaceae</taxon>
        <taxon>Mesorhizobium</taxon>
    </lineage>
</organism>
<evidence type="ECO:0000259" key="3">
    <source>
        <dbReference type="PROSITE" id="PS51186"/>
    </source>
</evidence>
<dbReference type="Proteomes" id="UP001548832">
    <property type="component" value="Unassembled WGS sequence"/>
</dbReference>
<evidence type="ECO:0000256" key="2">
    <source>
        <dbReference type="ARBA" id="ARBA00023315"/>
    </source>
</evidence>
<comment type="caution">
    <text evidence="4">The sequence shown here is derived from an EMBL/GenBank/DDBJ whole genome shotgun (WGS) entry which is preliminary data.</text>
</comment>
<dbReference type="Gene3D" id="3.40.630.30">
    <property type="match status" value="1"/>
</dbReference>
<dbReference type="InterPro" id="IPR000182">
    <property type="entry name" value="GNAT_dom"/>
</dbReference>
<feature type="domain" description="N-acetyltransferase" evidence="3">
    <location>
        <begin position="7"/>
        <end position="162"/>
    </location>
</feature>
<protein>
    <submittedName>
        <fullName evidence="4">GNAT family N-acetyltransferase</fullName>
    </submittedName>
</protein>
<evidence type="ECO:0000313" key="4">
    <source>
        <dbReference type="EMBL" id="MET2828789.1"/>
    </source>
</evidence>
<keyword evidence="2" id="KW-0012">Acyltransferase</keyword>
<name>A0ABV2DFF6_9HYPH</name>
<gene>
    <name evidence="4" type="ORF">ABVQ20_17555</name>
</gene>
<keyword evidence="5" id="KW-1185">Reference proteome</keyword>
<evidence type="ECO:0000256" key="1">
    <source>
        <dbReference type="ARBA" id="ARBA00022679"/>
    </source>
</evidence>
<dbReference type="RefSeq" id="WP_354460772.1">
    <property type="nucleotide sequence ID" value="NZ_JBEWSZ010000001.1"/>
</dbReference>
<dbReference type="Pfam" id="PF00583">
    <property type="entry name" value="Acetyltransf_1"/>
    <property type="match status" value="1"/>
</dbReference>
<dbReference type="PANTHER" id="PTHR43877:SF2">
    <property type="entry name" value="AMINOALKYLPHOSPHONATE N-ACETYLTRANSFERASE-RELATED"/>
    <property type="match status" value="1"/>
</dbReference>
<accession>A0ABV2DFF6</accession>
<proteinExistence type="predicted"/>
<dbReference type="SUPFAM" id="SSF55729">
    <property type="entry name" value="Acyl-CoA N-acyltransferases (Nat)"/>
    <property type="match status" value="1"/>
</dbReference>
<keyword evidence="1" id="KW-0808">Transferase</keyword>
<dbReference type="EMBL" id="JBEWSZ010000001">
    <property type="protein sequence ID" value="MET2828789.1"/>
    <property type="molecule type" value="Genomic_DNA"/>
</dbReference>
<dbReference type="CDD" id="cd04301">
    <property type="entry name" value="NAT_SF"/>
    <property type="match status" value="1"/>
</dbReference>
<dbReference type="InterPro" id="IPR016181">
    <property type="entry name" value="Acyl_CoA_acyltransferase"/>
</dbReference>
<sequence length="162" mass="17821">MGGPASVSIVRLPADFERWDDVLALILRAFASMNGVIDPPSSAHRLTVAGLREKATHETGFAALQDGRIVGCVFVRERPDDLYVGKLAVEPERQGQGIGKQLMLAAERLARDCGKAAIELETRIELTANHAVFARMGFRETERTAHEGYSRPTSITMRKTFI</sequence>
<evidence type="ECO:0000313" key="5">
    <source>
        <dbReference type="Proteomes" id="UP001548832"/>
    </source>
</evidence>
<dbReference type="PROSITE" id="PS51186">
    <property type="entry name" value="GNAT"/>
    <property type="match status" value="1"/>
</dbReference>
<dbReference type="InterPro" id="IPR050832">
    <property type="entry name" value="Bact_Acetyltransf"/>
</dbReference>